<evidence type="ECO:0000259" key="5">
    <source>
        <dbReference type="PROSITE" id="PS50850"/>
    </source>
</evidence>
<accession>A0A1F5YHY8</accession>
<dbReference type="Pfam" id="PF07690">
    <property type="entry name" value="MFS_1"/>
    <property type="match status" value="1"/>
</dbReference>
<dbReference type="AlphaFoldDB" id="A0A1F5YHY8"/>
<dbReference type="EMBL" id="MFIY01000042">
    <property type="protein sequence ID" value="OGF99764.1"/>
    <property type="molecule type" value="Genomic_DNA"/>
</dbReference>
<protein>
    <recommendedName>
        <fullName evidence="5">Major facilitator superfamily (MFS) profile domain-containing protein</fullName>
    </recommendedName>
</protein>
<dbReference type="Gene3D" id="1.20.1250.20">
    <property type="entry name" value="MFS general substrate transporter like domains"/>
    <property type="match status" value="1"/>
</dbReference>
<dbReference type="InterPro" id="IPR036259">
    <property type="entry name" value="MFS_trans_sf"/>
</dbReference>
<keyword evidence="3 4" id="KW-0472">Membrane</keyword>
<dbReference type="Proteomes" id="UP000178230">
    <property type="component" value="Unassembled WGS sequence"/>
</dbReference>
<dbReference type="InterPro" id="IPR020846">
    <property type="entry name" value="MFS_dom"/>
</dbReference>
<name>A0A1F5YHY8_9BACT</name>
<dbReference type="GO" id="GO:0022857">
    <property type="term" value="F:transmembrane transporter activity"/>
    <property type="evidence" value="ECO:0007669"/>
    <property type="project" value="InterPro"/>
</dbReference>
<evidence type="ECO:0000313" key="7">
    <source>
        <dbReference type="Proteomes" id="UP000178230"/>
    </source>
</evidence>
<evidence type="ECO:0000256" key="4">
    <source>
        <dbReference type="SAM" id="Phobius"/>
    </source>
</evidence>
<feature type="domain" description="Major facilitator superfamily (MFS) profile" evidence="5">
    <location>
        <begin position="1"/>
        <end position="97"/>
    </location>
</feature>
<organism evidence="6 7">
    <name type="scientific">Candidatus Gottesmanbacteria bacterium RBG_13_37_7</name>
    <dbReference type="NCBI Taxonomy" id="1798369"/>
    <lineage>
        <taxon>Bacteria</taxon>
        <taxon>Candidatus Gottesmaniibacteriota</taxon>
    </lineage>
</organism>
<evidence type="ECO:0000256" key="2">
    <source>
        <dbReference type="ARBA" id="ARBA00022989"/>
    </source>
</evidence>
<dbReference type="PROSITE" id="PS50850">
    <property type="entry name" value="MFS"/>
    <property type="match status" value="1"/>
</dbReference>
<dbReference type="SUPFAM" id="SSF103473">
    <property type="entry name" value="MFS general substrate transporter"/>
    <property type="match status" value="1"/>
</dbReference>
<evidence type="ECO:0000256" key="3">
    <source>
        <dbReference type="ARBA" id="ARBA00023136"/>
    </source>
</evidence>
<dbReference type="InterPro" id="IPR011701">
    <property type="entry name" value="MFS"/>
</dbReference>
<comment type="caution">
    <text evidence="6">The sequence shown here is derived from an EMBL/GenBank/DDBJ whole genome shotgun (WGS) entry which is preliminary data.</text>
</comment>
<proteinExistence type="predicted"/>
<keyword evidence="2 4" id="KW-1133">Transmembrane helix</keyword>
<reference evidence="6 7" key="1">
    <citation type="journal article" date="2016" name="Nat. Commun.">
        <title>Thousands of microbial genomes shed light on interconnected biogeochemical processes in an aquifer system.</title>
        <authorList>
            <person name="Anantharaman K."/>
            <person name="Brown C.T."/>
            <person name="Hug L.A."/>
            <person name="Sharon I."/>
            <person name="Castelle C.J."/>
            <person name="Probst A.J."/>
            <person name="Thomas B.C."/>
            <person name="Singh A."/>
            <person name="Wilkins M.J."/>
            <person name="Karaoz U."/>
            <person name="Brodie E.L."/>
            <person name="Williams K.H."/>
            <person name="Hubbard S.S."/>
            <person name="Banfield J.F."/>
        </authorList>
    </citation>
    <scope>NUCLEOTIDE SEQUENCE [LARGE SCALE GENOMIC DNA]</scope>
</reference>
<evidence type="ECO:0000256" key="1">
    <source>
        <dbReference type="ARBA" id="ARBA00022692"/>
    </source>
</evidence>
<evidence type="ECO:0000313" key="6">
    <source>
        <dbReference type="EMBL" id="OGF99764.1"/>
    </source>
</evidence>
<feature type="transmembrane region" description="Helical" evidence="4">
    <location>
        <begin position="6"/>
        <end position="27"/>
    </location>
</feature>
<keyword evidence="1 4" id="KW-0812">Transmembrane</keyword>
<gene>
    <name evidence="6" type="ORF">A2Y99_01790</name>
</gene>
<sequence>MFWIFLGMTIYSVGSSVLLPVMQAIVSENSSPHEQGGNLGILQSFGSLGRIAGPVVSGYFYEKISPFTSFYLSSAIFFLIFLLGWKKLQVSRNSTII</sequence>
<feature type="transmembrane region" description="Helical" evidence="4">
    <location>
        <begin position="67"/>
        <end position="85"/>
    </location>
</feature>